<reference evidence="1" key="1">
    <citation type="submission" date="2013-08" db="EMBL/GenBank/DDBJ databases">
        <authorList>
            <person name="Mendez C."/>
            <person name="Richter M."/>
            <person name="Ferrer M."/>
            <person name="Sanchez J."/>
        </authorList>
    </citation>
    <scope>NUCLEOTIDE SEQUENCE</scope>
</reference>
<dbReference type="AlphaFoldDB" id="T1AT50"/>
<accession>T1AT50</accession>
<evidence type="ECO:0000313" key="1">
    <source>
        <dbReference type="EMBL" id="EQD59708.1"/>
    </source>
</evidence>
<reference evidence="1" key="2">
    <citation type="journal article" date="2014" name="ISME J.">
        <title>Microbial stratification in low pH oxic and suboxic macroscopic growths along an acid mine drainage.</title>
        <authorList>
            <person name="Mendez-Garcia C."/>
            <person name="Mesa V."/>
            <person name="Sprenger R.R."/>
            <person name="Richter M."/>
            <person name="Diez M.S."/>
            <person name="Solano J."/>
            <person name="Bargiela R."/>
            <person name="Golyshina O.V."/>
            <person name="Manteca A."/>
            <person name="Ramos J.L."/>
            <person name="Gallego J.R."/>
            <person name="Llorente I."/>
            <person name="Martins Dos Santos V.A."/>
            <person name="Jensen O.N."/>
            <person name="Pelaez A.I."/>
            <person name="Sanchez J."/>
            <person name="Ferrer M."/>
        </authorList>
    </citation>
    <scope>NUCLEOTIDE SEQUENCE</scope>
</reference>
<organism evidence="1">
    <name type="scientific">mine drainage metagenome</name>
    <dbReference type="NCBI Taxonomy" id="410659"/>
    <lineage>
        <taxon>unclassified sequences</taxon>
        <taxon>metagenomes</taxon>
        <taxon>ecological metagenomes</taxon>
    </lineage>
</organism>
<comment type="caution">
    <text evidence="1">The sequence shown here is derived from an EMBL/GenBank/DDBJ whole genome shotgun (WGS) entry which is preliminary data.</text>
</comment>
<dbReference type="EMBL" id="AUZY01005229">
    <property type="protein sequence ID" value="EQD59708.1"/>
    <property type="molecule type" value="Genomic_DNA"/>
</dbReference>
<gene>
    <name evidence="1" type="ORF">B1B_08080</name>
</gene>
<sequence>MRGEKTGHRRQRDYVIGAIRWFKKNVTKNEKGHALVVCKACYPAYKKR</sequence>
<protein>
    <submittedName>
        <fullName evidence="1">Uncharacterized protein</fullName>
    </submittedName>
</protein>
<proteinExistence type="predicted"/>
<feature type="non-terminal residue" evidence="1">
    <location>
        <position position="48"/>
    </location>
</feature>
<name>T1AT50_9ZZZZ</name>